<keyword evidence="1" id="KW-0862">Zinc</keyword>
<evidence type="ECO:0000256" key="2">
    <source>
        <dbReference type="SAM" id="MobiDB-lite"/>
    </source>
</evidence>
<comment type="caution">
    <text evidence="4">The sequence shown here is derived from an EMBL/GenBank/DDBJ whole genome shotgun (WGS) entry which is preliminary data.</text>
</comment>
<keyword evidence="1" id="KW-0479">Metal-binding</keyword>
<dbReference type="InterPro" id="IPR036875">
    <property type="entry name" value="Znf_CCHC_sf"/>
</dbReference>
<evidence type="ECO:0000256" key="1">
    <source>
        <dbReference type="PROSITE-ProRule" id="PRU00047"/>
    </source>
</evidence>
<feature type="region of interest" description="Disordered" evidence="2">
    <location>
        <begin position="262"/>
        <end position="288"/>
    </location>
</feature>
<dbReference type="AlphaFoldDB" id="A0A9K3I0A0"/>
<dbReference type="GO" id="GO:0003676">
    <property type="term" value="F:nucleic acid binding"/>
    <property type="evidence" value="ECO:0007669"/>
    <property type="project" value="InterPro"/>
</dbReference>
<keyword evidence="1" id="KW-0863">Zinc-finger</keyword>
<name>A0A9K3I0A0_HELAN</name>
<dbReference type="PROSITE" id="PS50158">
    <property type="entry name" value="ZF_CCHC"/>
    <property type="match status" value="1"/>
</dbReference>
<dbReference type="SMART" id="SM00343">
    <property type="entry name" value="ZnF_C2HC"/>
    <property type="match status" value="1"/>
</dbReference>
<dbReference type="Gene3D" id="4.10.60.10">
    <property type="entry name" value="Zinc finger, CCHC-type"/>
    <property type="match status" value="1"/>
</dbReference>
<sequence length="471" mass="54212">MEEEFYNAFATPIAPVTAAETLYSENETGTYQKPPKLMFIEDFKGWQNRFENWVQVYKFDAWCALNKDYEKPKNERGLEKAFCDFSESDKLKYTSEKMMISLLQQAVKEDIFVLLQHEGTARSIWNALIQKFKGSADMIKNRKALLKKSFDMFVAFEGESTKTTIDRYCHLVLEMGKLDIKKDDEEWVDKLAEALPQHKWGTYLMIVKHMRKSENMNLAQFIQKIEEHELDIQKTAIMTNPNAQQDVSLYYRGNKFEATSSPKIQTGFSADSSSGTKSSNVTQSDGKLSPYSSFDPNFTASSSQSKTSINFNSQNLQCNVTLNFRNGHNLSPEVAKQHMASLATMLESYESLIAGRIGNPMLTKEDYDQIDAEELDLMDIKWCLASAFRRAEKFTQVTGRDDLRDVGKSPIGFDKSKVTCFRCREKGHFKRECNNEARRQDQSEKNNYYQKSTYHQLVQHPQTAHARAIDD</sequence>
<feature type="domain" description="CCHC-type" evidence="3">
    <location>
        <begin position="420"/>
        <end position="433"/>
    </location>
</feature>
<reference evidence="4" key="2">
    <citation type="submission" date="2020-06" db="EMBL/GenBank/DDBJ databases">
        <title>Helianthus annuus Genome sequencing and assembly Release 2.</title>
        <authorList>
            <person name="Gouzy J."/>
            <person name="Langlade N."/>
            <person name="Munos S."/>
        </authorList>
    </citation>
    <scope>NUCLEOTIDE SEQUENCE</scope>
    <source>
        <tissue evidence="4">Leaves</tissue>
    </source>
</reference>
<dbReference type="Gramene" id="mRNA:HanXRQr2_Chr10g0454961">
    <property type="protein sequence ID" value="CDS:HanXRQr2_Chr10g0454961.1"/>
    <property type="gene ID" value="HanXRQr2_Chr10g0454961"/>
</dbReference>
<dbReference type="EMBL" id="MNCJ02000325">
    <property type="protein sequence ID" value="KAF5787630.1"/>
    <property type="molecule type" value="Genomic_DNA"/>
</dbReference>
<reference evidence="4" key="1">
    <citation type="journal article" date="2017" name="Nature">
        <title>The sunflower genome provides insights into oil metabolism, flowering and Asterid evolution.</title>
        <authorList>
            <person name="Badouin H."/>
            <person name="Gouzy J."/>
            <person name="Grassa C.J."/>
            <person name="Murat F."/>
            <person name="Staton S.E."/>
            <person name="Cottret L."/>
            <person name="Lelandais-Briere C."/>
            <person name="Owens G.L."/>
            <person name="Carrere S."/>
            <person name="Mayjonade B."/>
            <person name="Legrand L."/>
            <person name="Gill N."/>
            <person name="Kane N.C."/>
            <person name="Bowers J.E."/>
            <person name="Hubner S."/>
            <person name="Bellec A."/>
            <person name="Berard A."/>
            <person name="Berges H."/>
            <person name="Blanchet N."/>
            <person name="Boniface M.C."/>
            <person name="Brunel D."/>
            <person name="Catrice O."/>
            <person name="Chaidir N."/>
            <person name="Claudel C."/>
            <person name="Donnadieu C."/>
            <person name="Faraut T."/>
            <person name="Fievet G."/>
            <person name="Helmstetter N."/>
            <person name="King M."/>
            <person name="Knapp S.J."/>
            <person name="Lai Z."/>
            <person name="Le Paslier M.C."/>
            <person name="Lippi Y."/>
            <person name="Lorenzon L."/>
            <person name="Mandel J.R."/>
            <person name="Marage G."/>
            <person name="Marchand G."/>
            <person name="Marquand E."/>
            <person name="Bret-Mestries E."/>
            <person name="Morien E."/>
            <person name="Nambeesan S."/>
            <person name="Nguyen T."/>
            <person name="Pegot-Espagnet P."/>
            <person name="Pouilly N."/>
            <person name="Raftis F."/>
            <person name="Sallet E."/>
            <person name="Schiex T."/>
            <person name="Thomas J."/>
            <person name="Vandecasteele C."/>
            <person name="Vares D."/>
            <person name="Vear F."/>
            <person name="Vautrin S."/>
            <person name="Crespi M."/>
            <person name="Mangin B."/>
            <person name="Burke J.M."/>
            <person name="Salse J."/>
            <person name="Munos S."/>
            <person name="Vincourt P."/>
            <person name="Rieseberg L.H."/>
            <person name="Langlade N.B."/>
        </authorList>
    </citation>
    <scope>NUCLEOTIDE SEQUENCE</scope>
    <source>
        <tissue evidence="4">Leaves</tissue>
    </source>
</reference>
<protein>
    <submittedName>
        <fullName evidence="4">Transcription factor interactor and regulator CCHC(Zn) family</fullName>
    </submittedName>
</protein>
<accession>A0A9K3I0A0</accession>
<dbReference type="Pfam" id="PF00098">
    <property type="entry name" value="zf-CCHC"/>
    <property type="match status" value="1"/>
</dbReference>
<evidence type="ECO:0000313" key="4">
    <source>
        <dbReference type="EMBL" id="KAF5787630.1"/>
    </source>
</evidence>
<dbReference type="Proteomes" id="UP000215914">
    <property type="component" value="Unassembled WGS sequence"/>
</dbReference>
<proteinExistence type="predicted"/>
<keyword evidence="5" id="KW-1185">Reference proteome</keyword>
<gene>
    <name evidence="4" type="ORF">HanXRQr2_Chr10g0454961</name>
</gene>
<dbReference type="InterPro" id="IPR001878">
    <property type="entry name" value="Znf_CCHC"/>
</dbReference>
<dbReference type="GO" id="GO:0008270">
    <property type="term" value="F:zinc ion binding"/>
    <property type="evidence" value="ECO:0007669"/>
    <property type="project" value="UniProtKB-KW"/>
</dbReference>
<evidence type="ECO:0000259" key="3">
    <source>
        <dbReference type="PROSITE" id="PS50158"/>
    </source>
</evidence>
<evidence type="ECO:0000313" key="5">
    <source>
        <dbReference type="Proteomes" id="UP000215914"/>
    </source>
</evidence>
<dbReference type="Pfam" id="PF14223">
    <property type="entry name" value="Retrotran_gag_2"/>
    <property type="match status" value="1"/>
</dbReference>
<organism evidence="4 5">
    <name type="scientific">Helianthus annuus</name>
    <name type="common">Common sunflower</name>
    <dbReference type="NCBI Taxonomy" id="4232"/>
    <lineage>
        <taxon>Eukaryota</taxon>
        <taxon>Viridiplantae</taxon>
        <taxon>Streptophyta</taxon>
        <taxon>Embryophyta</taxon>
        <taxon>Tracheophyta</taxon>
        <taxon>Spermatophyta</taxon>
        <taxon>Magnoliopsida</taxon>
        <taxon>eudicotyledons</taxon>
        <taxon>Gunneridae</taxon>
        <taxon>Pentapetalae</taxon>
        <taxon>asterids</taxon>
        <taxon>campanulids</taxon>
        <taxon>Asterales</taxon>
        <taxon>Asteraceae</taxon>
        <taxon>Asteroideae</taxon>
        <taxon>Heliantheae alliance</taxon>
        <taxon>Heliantheae</taxon>
        <taxon>Helianthus</taxon>
    </lineage>
</organism>
<dbReference type="SUPFAM" id="SSF57756">
    <property type="entry name" value="Retrovirus zinc finger-like domains"/>
    <property type="match status" value="1"/>
</dbReference>